<dbReference type="EMBL" id="LKCM01000205">
    <property type="protein sequence ID" value="KPQ42772.1"/>
    <property type="molecule type" value="Genomic_DNA"/>
</dbReference>
<accession>A0A0P8A811</accession>
<dbReference type="InterPro" id="IPR027417">
    <property type="entry name" value="P-loop_NTPase"/>
</dbReference>
<dbReference type="Gene3D" id="3.40.50.300">
    <property type="entry name" value="P-loop containing nucleotide triphosphate hydrolases"/>
    <property type="match status" value="1"/>
</dbReference>
<dbReference type="PANTHER" id="PTHR13696">
    <property type="entry name" value="P-LOOP CONTAINING NUCLEOSIDE TRIPHOSPHATE HYDROLASE"/>
    <property type="match status" value="1"/>
</dbReference>
<dbReference type="Pfam" id="PF13614">
    <property type="entry name" value="AAA_31"/>
    <property type="match status" value="1"/>
</dbReference>
<dbReference type="SUPFAM" id="SSF52540">
    <property type="entry name" value="P-loop containing nucleoside triphosphate hydrolases"/>
    <property type="match status" value="1"/>
</dbReference>
<dbReference type="PANTHER" id="PTHR13696:SF52">
    <property type="entry name" value="PARA FAMILY PROTEIN CT_582"/>
    <property type="match status" value="1"/>
</dbReference>
<keyword evidence="2" id="KW-0067">ATP-binding</keyword>
<gene>
    <name evidence="2" type="ORF">MPEBLZ_02667</name>
</gene>
<evidence type="ECO:0000313" key="3">
    <source>
        <dbReference type="Proteomes" id="UP000050360"/>
    </source>
</evidence>
<dbReference type="Proteomes" id="UP000050360">
    <property type="component" value="Unassembled WGS sequence"/>
</dbReference>
<name>A0A0P8A811_9EURY</name>
<sequence>MWISFHSYKGGTGKTNISGNLACYLVSKGYKVGLVDTDFSGPGIHALFSLNTKKTLVDYVQNKAALEDIVHKRGEGELYIIPSYATEEDIVSFSKDPAQAKEKLQALLRDFQTRYNPDHIIFDCSPGLNRSSLLIMGTTEISIIVCTLDKQDIRGTYVISGVAQRLRSRPRILFNKLPKNKYEASKKTLEELSRKLGLEPIGVILYDEAMAGAWSRKIMVHAYPNSEYSKQIAQLWERINQSTGSP</sequence>
<dbReference type="AlphaFoldDB" id="A0A0P8A811"/>
<dbReference type="GO" id="GO:0005524">
    <property type="term" value="F:ATP binding"/>
    <property type="evidence" value="ECO:0007669"/>
    <property type="project" value="UniProtKB-KW"/>
</dbReference>
<dbReference type="InterPro" id="IPR025669">
    <property type="entry name" value="AAA_dom"/>
</dbReference>
<dbReference type="InterPro" id="IPR050678">
    <property type="entry name" value="DNA_Partitioning_ATPase"/>
</dbReference>
<protein>
    <submittedName>
        <fullName evidence="2">ATP-binding protein involved in chromosome partitioning</fullName>
    </submittedName>
</protein>
<evidence type="ECO:0000259" key="1">
    <source>
        <dbReference type="Pfam" id="PF13614"/>
    </source>
</evidence>
<reference evidence="2 3" key="1">
    <citation type="submission" date="2015-09" db="EMBL/GenBank/DDBJ databases">
        <title>A metagenomics-based metabolic model of nitrate-dependent anaerobic oxidation of methane by Methanoperedens-like archaea.</title>
        <authorList>
            <person name="Arshad A."/>
            <person name="Speth D.R."/>
            <person name="De Graaf R.M."/>
            <person name="Op Den Camp H.J."/>
            <person name="Jetten M.S."/>
            <person name="Welte C.U."/>
        </authorList>
    </citation>
    <scope>NUCLEOTIDE SEQUENCE [LARGE SCALE GENOMIC DNA]</scope>
</reference>
<organism evidence="2 3">
    <name type="scientific">Candidatus Methanoperedens nitratireducens</name>
    <dbReference type="NCBI Taxonomy" id="1392998"/>
    <lineage>
        <taxon>Archaea</taxon>
        <taxon>Methanobacteriati</taxon>
        <taxon>Methanobacteriota</taxon>
        <taxon>Stenosarchaea group</taxon>
        <taxon>Methanomicrobia</taxon>
        <taxon>Methanosarcinales</taxon>
        <taxon>ANME-2 cluster</taxon>
        <taxon>Candidatus Methanoperedentaceae</taxon>
        <taxon>Candidatus Methanoperedens</taxon>
    </lineage>
</organism>
<proteinExistence type="predicted"/>
<keyword evidence="2" id="KW-0547">Nucleotide-binding</keyword>
<feature type="domain" description="AAA" evidence="1">
    <location>
        <begin position="3"/>
        <end position="157"/>
    </location>
</feature>
<comment type="caution">
    <text evidence="2">The sequence shown here is derived from an EMBL/GenBank/DDBJ whole genome shotgun (WGS) entry which is preliminary data.</text>
</comment>
<evidence type="ECO:0000313" key="2">
    <source>
        <dbReference type="EMBL" id="KPQ42772.1"/>
    </source>
</evidence>